<comment type="caution">
    <text evidence="11">The sequence shown here is derived from an EMBL/GenBank/DDBJ whole genome shotgun (WGS) entry which is preliminary data.</text>
</comment>
<evidence type="ECO:0000256" key="9">
    <source>
        <dbReference type="PIRSR" id="PIRSR602401-1"/>
    </source>
</evidence>
<reference evidence="11" key="1">
    <citation type="submission" date="2020-11" db="EMBL/GenBank/DDBJ databases">
        <authorList>
            <consortium name="DOE Joint Genome Institute"/>
            <person name="Ahrendt S."/>
            <person name="Riley R."/>
            <person name="Andreopoulos W."/>
            <person name="Labutti K."/>
            <person name="Pangilinan J."/>
            <person name="Ruiz-Duenas F.J."/>
            <person name="Barrasa J.M."/>
            <person name="Sanchez-Garcia M."/>
            <person name="Camarero S."/>
            <person name="Miyauchi S."/>
            <person name="Serrano A."/>
            <person name="Linde D."/>
            <person name="Babiker R."/>
            <person name="Drula E."/>
            <person name="Ayuso-Fernandez I."/>
            <person name="Pacheco R."/>
            <person name="Padilla G."/>
            <person name="Ferreira P."/>
            <person name="Barriuso J."/>
            <person name="Kellner H."/>
            <person name="Castanera R."/>
            <person name="Alfaro M."/>
            <person name="Ramirez L."/>
            <person name="Pisabarro A.G."/>
            <person name="Kuo A."/>
            <person name="Tritt A."/>
            <person name="Lipzen A."/>
            <person name="He G."/>
            <person name="Yan M."/>
            <person name="Ng V."/>
            <person name="Cullen D."/>
            <person name="Martin F."/>
            <person name="Rosso M.-N."/>
            <person name="Henrissat B."/>
            <person name="Hibbett D."/>
            <person name="Martinez A.T."/>
            <person name="Grigoriev I.V."/>
        </authorList>
    </citation>
    <scope>NUCLEOTIDE SEQUENCE</scope>
    <source>
        <strain evidence="11">MF-IS2</strain>
    </source>
</reference>
<keyword evidence="4 9" id="KW-0349">Heme</keyword>
<dbReference type="InterPro" id="IPR002401">
    <property type="entry name" value="Cyt_P450_E_grp-I"/>
</dbReference>
<accession>A0A9P6C2M3</accession>
<dbReference type="EMBL" id="MU151243">
    <property type="protein sequence ID" value="KAF9446483.1"/>
    <property type="molecule type" value="Genomic_DNA"/>
</dbReference>
<dbReference type="SUPFAM" id="SSF48264">
    <property type="entry name" value="Cytochrome P450"/>
    <property type="match status" value="1"/>
</dbReference>
<evidence type="ECO:0000256" key="4">
    <source>
        <dbReference type="ARBA" id="ARBA00022617"/>
    </source>
</evidence>
<keyword evidence="10" id="KW-1133">Transmembrane helix</keyword>
<keyword evidence="6" id="KW-0560">Oxidoreductase</keyword>
<evidence type="ECO:0000256" key="5">
    <source>
        <dbReference type="ARBA" id="ARBA00022723"/>
    </source>
</evidence>
<dbReference type="PANTHER" id="PTHR24305">
    <property type="entry name" value="CYTOCHROME P450"/>
    <property type="match status" value="1"/>
</dbReference>
<evidence type="ECO:0000256" key="6">
    <source>
        <dbReference type="ARBA" id="ARBA00023002"/>
    </source>
</evidence>
<dbReference type="InterPro" id="IPR050121">
    <property type="entry name" value="Cytochrome_P450_monoxygenase"/>
</dbReference>
<organism evidence="11 12">
    <name type="scientific">Macrolepiota fuliginosa MF-IS2</name>
    <dbReference type="NCBI Taxonomy" id="1400762"/>
    <lineage>
        <taxon>Eukaryota</taxon>
        <taxon>Fungi</taxon>
        <taxon>Dikarya</taxon>
        <taxon>Basidiomycota</taxon>
        <taxon>Agaricomycotina</taxon>
        <taxon>Agaricomycetes</taxon>
        <taxon>Agaricomycetidae</taxon>
        <taxon>Agaricales</taxon>
        <taxon>Agaricineae</taxon>
        <taxon>Agaricaceae</taxon>
        <taxon>Macrolepiota</taxon>
    </lineage>
</organism>
<keyword evidence="10" id="KW-0472">Membrane</keyword>
<dbReference type="InterPro" id="IPR001128">
    <property type="entry name" value="Cyt_P450"/>
</dbReference>
<dbReference type="Gene3D" id="1.10.630.10">
    <property type="entry name" value="Cytochrome P450"/>
    <property type="match status" value="1"/>
</dbReference>
<dbReference type="GO" id="GO:0005506">
    <property type="term" value="F:iron ion binding"/>
    <property type="evidence" value="ECO:0007669"/>
    <property type="project" value="InterPro"/>
</dbReference>
<evidence type="ECO:0000256" key="3">
    <source>
        <dbReference type="ARBA" id="ARBA00010617"/>
    </source>
</evidence>
<feature type="transmembrane region" description="Helical" evidence="10">
    <location>
        <begin position="15"/>
        <end position="36"/>
    </location>
</feature>
<dbReference type="GO" id="GO:0020037">
    <property type="term" value="F:heme binding"/>
    <property type="evidence" value="ECO:0007669"/>
    <property type="project" value="InterPro"/>
</dbReference>
<evidence type="ECO:0000313" key="12">
    <source>
        <dbReference type="Proteomes" id="UP000807342"/>
    </source>
</evidence>
<evidence type="ECO:0000256" key="7">
    <source>
        <dbReference type="ARBA" id="ARBA00023004"/>
    </source>
</evidence>
<evidence type="ECO:0000313" key="11">
    <source>
        <dbReference type="EMBL" id="KAF9446483.1"/>
    </source>
</evidence>
<keyword evidence="10" id="KW-0812">Transmembrane</keyword>
<evidence type="ECO:0000256" key="1">
    <source>
        <dbReference type="ARBA" id="ARBA00001971"/>
    </source>
</evidence>
<keyword evidence="8 11" id="KW-0503">Monooxygenase</keyword>
<sequence>MILATLDNLYANINIQTVACAIPVAVILYHVIPFLLDPQGIRKYPGPFLAKFTDFYLAYISKGQHRSEILHDYHLKHGPIIRIAPNHISIADPDALNAVYGHGNGTLKSDFYDAFVSIHRGLFNVRDRQDHTRKRKIIAHIFSQKSVIAFEPKIQMYVGTFMKQWDRLFDMAVKGQSGDDGEGGWEGKNGRLYLDVLPWTNYLAFDMIGDLAFGESFGMLENLKDIALAPKDPKSMMEDYGKEGKKGELIPVPAISILNTRGEFNLTMSAIPPRWRPLVRLLPGFSQGSKAVQDVAGMAITAVSKRLATPTDRVDLLSKLQSGRDSDGNPMSREELTAEALTLLVAGSDTTSNSTCAIFFFLAQNRQAQDKLHKELDEQLGTEDEFVATAEQIKRLPYLEACINEGLRIHSTSGIGLPRIVPEGGMTYKGEFFPGGTILSVPSYSLHRDPAVWGEDFEDFRPERWFERDQAAMNKAFNPYSLGPRGCVGRNLAAMEIQIFIASVMRRYDLALETPGQKMEVAEGFLRKPLQVRLGIKRRDL</sequence>
<evidence type="ECO:0000256" key="10">
    <source>
        <dbReference type="SAM" id="Phobius"/>
    </source>
</evidence>
<gene>
    <name evidence="11" type="ORF">P691DRAFT_673531</name>
</gene>
<protein>
    <submittedName>
        <fullName evidence="11">Cytochrome P450 monooxygenase</fullName>
    </submittedName>
</protein>
<proteinExistence type="inferred from homology"/>
<dbReference type="InterPro" id="IPR036396">
    <property type="entry name" value="Cyt_P450_sf"/>
</dbReference>
<comment type="pathway">
    <text evidence="2">Secondary metabolite biosynthesis.</text>
</comment>
<dbReference type="Proteomes" id="UP000807342">
    <property type="component" value="Unassembled WGS sequence"/>
</dbReference>
<keyword evidence="12" id="KW-1185">Reference proteome</keyword>
<dbReference type="PANTHER" id="PTHR24305:SF29">
    <property type="entry name" value="BENZOATE-PARA-HYDROXYLASE"/>
    <property type="match status" value="1"/>
</dbReference>
<dbReference type="Pfam" id="PF00067">
    <property type="entry name" value="p450"/>
    <property type="match status" value="1"/>
</dbReference>
<dbReference type="GO" id="GO:0004497">
    <property type="term" value="F:monooxygenase activity"/>
    <property type="evidence" value="ECO:0007669"/>
    <property type="project" value="UniProtKB-KW"/>
</dbReference>
<keyword evidence="5 9" id="KW-0479">Metal-binding</keyword>
<dbReference type="GO" id="GO:0016705">
    <property type="term" value="F:oxidoreductase activity, acting on paired donors, with incorporation or reduction of molecular oxygen"/>
    <property type="evidence" value="ECO:0007669"/>
    <property type="project" value="InterPro"/>
</dbReference>
<dbReference type="CDD" id="cd11061">
    <property type="entry name" value="CYP67-like"/>
    <property type="match status" value="1"/>
</dbReference>
<keyword evidence="7 9" id="KW-0408">Iron</keyword>
<dbReference type="PRINTS" id="PR00385">
    <property type="entry name" value="P450"/>
</dbReference>
<feature type="binding site" description="axial binding residue" evidence="9">
    <location>
        <position position="487"/>
    </location>
    <ligand>
        <name>heme</name>
        <dbReference type="ChEBI" id="CHEBI:30413"/>
    </ligand>
    <ligandPart>
        <name>Fe</name>
        <dbReference type="ChEBI" id="CHEBI:18248"/>
    </ligandPart>
</feature>
<name>A0A9P6C2M3_9AGAR</name>
<evidence type="ECO:0000256" key="2">
    <source>
        <dbReference type="ARBA" id="ARBA00005179"/>
    </source>
</evidence>
<dbReference type="OrthoDB" id="1470350at2759"/>
<dbReference type="PRINTS" id="PR00463">
    <property type="entry name" value="EP450I"/>
</dbReference>
<evidence type="ECO:0000256" key="8">
    <source>
        <dbReference type="ARBA" id="ARBA00023033"/>
    </source>
</evidence>
<comment type="similarity">
    <text evidence="3">Belongs to the cytochrome P450 family.</text>
</comment>
<comment type="cofactor">
    <cofactor evidence="1 9">
        <name>heme</name>
        <dbReference type="ChEBI" id="CHEBI:30413"/>
    </cofactor>
</comment>
<dbReference type="AlphaFoldDB" id="A0A9P6C2M3"/>